<gene>
    <name evidence="1" type="ORF">E0F26_07370</name>
</gene>
<proteinExistence type="predicted"/>
<accession>A0ABY6Q8L0</accession>
<keyword evidence="2" id="KW-1185">Reference proteome</keyword>
<organism evidence="1 2">
    <name type="scientific">Candidatus Paraluminiphilus aquimaris</name>
    <dbReference type="NCBI Taxonomy" id="2518994"/>
    <lineage>
        <taxon>Bacteria</taxon>
        <taxon>Pseudomonadati</taxon>
        <taxon>Pseudomonadota</taxon>
        <taxon>Gammaproteobacteria</taxon>
        <taxon>Cellvibrionales</taxon>
        <taxon>Halieaceae</taxon>
        <taxon>Candidatus Paraluminiphilus</taxon>
    </lineage>
</organism>
<sequence length="639" mass="69222">MQRVTSKKGATRITALVVLALLLSYLTYQLLTPIDDPSLDGPRVTVVPVPNPNGFDAPHSVVAETPQVFWGDLHIHTSLSSDAFTMGVRAVPDDVYRFAKGETLTHGAGYPVTISRALDFAAVTDHAEYLGQAKLSDLDVPTTRQALSDILRRENRLTVTRSWWEIMSLIRDNGFKLTLEGVDADINRLAWEEIIAAAERHNAPGVFTTFAGWEWSADAGDVGTHLHRNIIYGGGGLPDIPFSAIDGPTPPELWAFLRAERALGRRVMAIPHNPNLSEGLAYRIADETGKRLESLSPVDRSELEPLSEILQIKGSSETHPLLSSLDEFADFEIAGTVPGRDMTLTSVKGAYARDALRSGISMSHSEGFNPLKFGVIGSSDSHNATSPSNEKGYTGKLPMMDGSAGLRTGAAGLGLNIMTPARKWGSGGLAGVWAAENTREALFDAMQRRETFATSGPRIVVSVFAGWSFPNQTATSPNFDAIARGKGVPMGSTLVASGENEAPEFVVVAERDPVGANLDRIQMIKGWVDAKGESQERIYDVAWSGDRVIDSVTKRLSPVGSTVDAAVATFDNSIGSPQLRAQWKDPDFDASQEAFYYARVLEIPTPRWSTYDAVQLGTKPMAPVSIQERAISSAIWYQP</sequence>
<evidence type="ECO:0000313" key="2">
    <source>
        <dbReference type="Proteomes" id="UP001317963"/>
    </source>
</evidence>
<name>A0ABY6Q8L0_9GAMM</name>
<dbReference type="InterPro" id="IPR022028">
    <property type="entry name" value="DUF3604"/>
</dbReference>
<dbReference type="Proteomes" id="UP001317963">
    <property type="component" value="Chromosome"/>
</dbReference>
<evidence type="ECO:0000313" key="1">
    <source>
        <dbReference type="EMBL" id="UZP74568.1"/>
    </source>
</evidence>
<protein>
    <submittedName>
        <fullName evidence="1">DUF3604 domain-containing protein</fullName>
    </submittedName>
</protein>
<dbReference type="EMBL" id="CP036501">
    <property type="protein sequence ID" value="UZP74568.1"/>
    <property type="molecule type" value="Genomic_DNA"/>
</dbReference>
<dbReference type="Pfam" id="PF12228">
    <property type="entry name" value="DUF3604"/>
    <property type="match status" value="1"/>
</dbReference>
<reference evidence="1 2" key="1">
    <citation type="submission" date="2019-02" db="EMBL/GenBank/DDBJ databases">
        <title>Halieaceae_genomes.</title>
        <authorList>
            <person name="Li S.-H."/>
        </authorList>
    </citation>
    <scope>NUCLEOTIDE SEQUENCE [LARGE SCALE GENOMIC DNA]</scope>
    <source>
        <strain evidence="1 2">JH123</strain>
    </source>
</reference>
<dbReference type="Gene3D" id="3.20.20.140">
    <property type="entry name" value="Metal-dependent hydrolases"/>
    <property type="match status" value="1"/>
</dbReference>